<dbReference type="RefSeq" id="WP_045535067.1">
    <property type="nucleotide sequence ID" value="NZ_AP014569.1"/>
</dbReference>
<evidence type="ECO:0000313" key="1">
    <source>
        <dbReference type="EMBL" id="BAO82912.1"/>
    </source>
</evidence>
<reference evidence="1 2" key="1">
    <citation type="journal article" date="2014" name="Nat. Commun.">
        <title>Physiological and genomic features of highly alkaliphilic hydrogen-utilizing Betaproteobacteria from a continental serpentinizing site.</title>
        <authorList>
            <person name="Suzuki S."/>
            <person name="Kuenen J.G."/>
            <person name="Schipper K."/>
            <person name="van der Velde S."/>
            <person name="Ishii S."/>
            <person name="Wu A."/>
            <person name="Sorokin D.Y."/>
            <person name="Tenney A."/>
            <person name="Meng X.Y."/>
            <person name="Morrill P.L."/>
            <person name="Kamagata Y."/>
            <person name="Muyzer G."/>
            <person name="Nealson K.H."/>
        </authorList>
    </citation>
    <scope>NUCLEOTIDE SEQUENCE [LARGE SCALE GENOMIC DNA]</scope>
    <source>
        <strain evidence="1 2">B1</strain>
    </source>
</reference>
<dbReference type="InterPro" id="IPR045622">
    <property type="entry name" value="DUF6441"/>
</dbReference>
<accession>A0A060NMD5</accession>
<dbReference type="Proteomes" id="UP000066014">
    <property type="component" value="Chromosome"/>
</dbReference>
<dbReference type="Pfam" id="PF20039">
    <property type="entry name" value="DUF6441"/>
    <property type="match status" value="1"/>
</dbReference>
<dbReference type="KEGG" id="cbab:SMCB_0684"/>
<gene>
    <name evidence="1" type="ORF">SMCB_0684</name>
</gene>
<dbReference type="EMBL" id="AP014569">
    <property type="protein sequence ID" value="BAO82912.1"/>
    <property type="molecule type" value="Genomic_DNA"/>
</dbReference>
<keyword evidence="2" id="KW-1185">Reference proteome</keyword>
<organism evidence="1 2">
    <name type="scientific">Serpentinimonas maccroryi</name>
    <dbReference type="NCBI Taxonomy" id="1458426"/>
    <lineage>
        <taxon>Bacteria</taxon>
        <taxon>Pseudomonadati</taxon>
        <taxon>Pseudomonadota</taxon>
        <taxon>Betaproteobacteria</taxon>
        <taxon>Burkholderiales</taxon>
        <taxon>Comamonadaceae</taxon>
        <taxon>Serpentinimonas</taxon>
    </lineage>
</organism>
<evidence type="ECO:0000313" key="2">
    <source>
        <dbReference type="Proteomes" id="UP000066014"/>
    </source>
</evidence>
<dbReference type="AlphaFoldDB" id="A0A060NMD5"/>
<sequence>MRISLAASGLLDPRQLTAWSTDRRRAIHAAVAKGMQSGGREVRDAARAEMRRAFTVKRSSFVKSMGAKLLDKKPDRLPALLVGSKIPWLGMHAKGGTVSGNMLIPLLTQRIGPKRFRAVIDGLMRAGNAFFIEKNGRVLLMAENIKDNAPELARFKRAERARTGAKQIKRGQEVPIAVLVKRVDLKRRLNLAGGVQRALPALARAIQQELEKV</sequence>
<name>A0A060NMD5_9BURK</name>
<dbReference type="HOGENOM" id="CLU_111566_0_0_4"/>
<dbReference type="OrthoDB" id="6057361at2"/>
<dbReference type="STRING" id="1458426.SMCB_0684"/>
<proteinExistence type="predicted"/>
<protein>
    <submittedName>
        <fullName evidence="1">Uncharacterized protein</fullName>
    </submittedName>
</protein>